<feature type="chain" id="PRO_5047304442" evidence="2">
    <location>
        <begin position="19"/>
        <end position="270"/>
    </location>
</feature>
<dbReference type="RefSeq" id="WP_379790209.1">
    <property type="nucleotide sequence ID" value="NZ_JBHSQB010000003.1"/>
</dbReference>
<dbReference type="Pfam" id="PF18962">
    <property type="entry name" value="Por_Secre_tail"/>
    <property type="match status" value="1"/>
</dbReference>
<comment type="caution">
    <text evidence="5">The sequence shown here is derived from an EMBL/GenBank/DDBJ whole genome shotgun (WGS) entry which is preliminary data.</text>
</comment>
<dbReference type="Proteomes" id="UP001596287">
    <property type="component" value="Unassembled WGS sequence"/>
</dbReference>
<gene>
    <name evidence="5" type="ORF">ACFPVY_02860</name>
</gene>
<feature type="domain" description="GEVED" evidence="4">
    <location>
        <begin position="90"/>
        <end position="163"/>
    </location>
</feature>
<keyword evidence="1 2" id="KW-0732">Signal</keyword>
<accession>A0ABW1PJ35</accession>
<evidence type="ECO:0000256" key="1">
    <source>
        <dbReference type="ARBA" id="ARBA00022729"/>
    </source>
</evidence>
<name>A0ABW1PJ35_9FLAO</name>
<dbReference type="InterPro" id="IPR045474">
    <property type="entry name" value="GEVED"/>
</dbReference>
<feature type="signal peptide" evidence="2">
    <location>
        <begin position="1"/>
        <end position="18"/>
    </location>
</feature>
<organism evidence="5 6">
    <name type="scientific">Flavobacterium qiangtangense</name>
    <dbReference type="NCBI Taxonomy" id="1442595"/>
    <lineage>
        <taxon>Bacteria</taxon>
        <taxon>Pseudomonadati</taxon>
        <taxon>Bacteroidota</taxon>
        <taxon>Flavobacteriia</taxon>
        <taxon>Flavobacteriales</taxon>
        <taxon>Flavobacteriaceae</taxon>
        <taxon>Flavobacterium</taxon>
    </lineage>
</organism>
<evidence type="ECO:0000259" key="3">
    <source>
        <dbReference type="Pfam" id="PF18962"/>
    </source>
</evidence>
<feature type="domain" description="Secretion system C-terminal sorting" evidence="3">
    <location>
        <begin position="200"/>
        <end position="268"/>
    </location>
</feature>
<dbReference type="Pfam" id="PF20009">
    <property type="entry name" value="GEVED"/>
    <property type="match status" value="1"/>
</dbReference>
<reference evidence="6" key="1">
    <citation type="journal article" date="2019" name="Int. J. Syst. Evol. Microbiol.">
        <title>The Global Catalogue of Microorganisms (GCM) 10K type strain sequencing project: providing services to taxonomists for standard genome sequencing and annotation.</title>
        <authorList>
            <consortium name="The Broad Institute Genomics Platform"/>
            <consortium name="The Broad Institute Genome Sequencing Center for Infectious Disease"/>
            <person name="Wu L."/>
            <person name="Ma J."/>
        </authorList>
    </citation>
    <scope>NUCLEOTIDE SEQUENCE [LARGE SCALE GENOMIC DNA]</scope>
    <source>
        <strain evidence="6">CCUG 49679</strain>
    </source>
</reference>
<evidence type="ECO:0000313" key="5">
    <source>
        <dbReference type="EMBL" id="MFC6095574.1"/>
    </source>
</evidence>
<protein>
    <submittedName>
        <fullName evidence="5">T9SS type A sorting domain-containing protein</fullName>
    </submittedName>
</protein>
<dbReference type="EMBL" id="JBHSQB010000003">
    <property type="protein sequence ID" value="MFC6095574.1"/>
    <property type="molecule type" value="Genomic_DNA"/>
</dbReference>
<dbReference type="NCBIfam" id="TIGR04183">
    <property type="entry name" value="Por_Secre_tail"/>
    <property type="match status" value="1"/>
</dbReference>
<keyword evidence="6" id="KW-1185">Reference proteome</keyword>
<evidence type="ECO:0000256" key="2">
    <source>
        <dbReference type="SAM" id="SignalP"/>
    </source>
</evidence>
<evidence type="ECO:0000313" key="6">
    <source>
        <dbReference type="Proteomes" id="UP001596287"/>
    </source>
</evidence>
<dbReference type="InterPro" id="IPR026444">
    <property type="entry name" value="Secre_tail"/>
</dbReference>
<sequence>MKKITLLLVLFSSVASQAQGFPAPYCAIADADEVSVEEISAVNINGLTIINSNTADPLVDFTGTVVPVVPGQAYTLQVFGNTYGNFDTSIVAFIDWNGNGILDDAGEIYEVGTLTDSDGSDGTFVTADIAVPATAAAGTVRVRITKTYTDEESVAIVDPCAISFDAFGFGAFPGYGQAVDLSLSVGSLGTQNFDMASLSIYPVPAKNTVTISYKAAIGSLSVYNQAGQEIHAGSGLGPQTELDVSQFAAGIYFLRLSSGHETQTVKIIKE</sequence>
<proteinExistence type="predicted"/>
<evidence type="ECO:0000259" key="4">
    <source>
        <dbReference type="Pfam" id="PF20009"/>
    </source>
</evidence>